<sequence>MNDVEGFIHETDKRSILFSAPSIGSLVGIIPSVHLISKFGVRYVLTVCGICSSIGTFFFPFSIDVGFGAAVICRVLQGLGTSVLFMVVGVVPVHWAANNEMGTFLAILSCSYQLSNVICMPVSGLLCESSFGWRSTYYIFGAFTMVFYCLFFLFYLDSPKSHRNVSTAELQHIEYNKTIPERETVPYLKICKDPTVLAAWLCEVGGNTGFYILVLYGPTYINKVLHFDVRGTGFATALPFLIAVVVKFITGPISDRSTCVSEKARCCIFTLLSQFGLAAGFCVMSLTSNQAIAQIAYTFSIAASSINIVGVLKCCQLRARQHVHFVVAMISVNAAIVRFVAPVFVGTLCPDNSSEQVRNLE</sequence>
<evidence type="ECO:0000259" key="3">
    <source>
        <dbReference type="PROSITE" id="PS50850"/>
    </source>
</evidence>
<feature type="domain" description="Major facilitator superfamily (MFS) profile" evidence="3">
    <location>
        <begin position="1"/>
        <end position="361"/>
    </location>
</feature>
<proteinExistence type="predicted"/>
<evidence type="ECO:0000256" key="1">
    <source>
        <dbReference type="ARBA" id="ARBA00004141"/>
    </source>
</evidence>
<dbReference type="InterPro" id="IPR020846">
    <property type="entry name" value="MFS_dom"/>
</dbReference>
<feature type="transmembrane region" description="Helical" evidence="2">
    <location>
        <begin position="292"/>
        <end position="312"/>
    </location>
</feature>
<evidence type="ECO:0000256" key="2">
    <source>
        <dbReference type="SAM" id="Phobius"/>
    </source>
</evidence>
<keyword evidence="2" id="KW-1133">Transmembrane helix</keyword>
<reference evidence="4 5" key="1">
    <citation type="submission" date="2020-04" db="EMBL/GenBank/DDBJ databases">
        <authorList>
            <person name="Laetsch R D."/>
            <person name="Stevens L."/>
            <person name="Kumar S."/>
            <person name="Blaxter L. M."/>
        </authorList>
    </citation>
    <scope>NUCLEOTIDE SEQUENCE [LARGE SCALE GENOMIC DNA]</scope>
</reference>
<feature type="transmembrane region" description="Helical" evidence="2">
    <location>
        <begin position="75"/>
        <end position="97"/>
    </location>
</feature>
<dbReference type="InterPro" id="IPR011701">
    <property type="entry name" value="MFS"/>
</dbReference>
<dbReference type="EMBL" id="CADEPM010000001">
    <property type="protein sequence ID" value="CAB3397534.1"/>
    <property type="molecule type" value="Genomic_DNA"/>
</dbReference>
<dbReference type="GO" id="GO:0016020">
    <property type="term" value="C:membrane"/>
    <property type="evidence" value="ECO:0007669"/>
    <property type="project" value="UniProtKB-SubCell"/>
</dbReference>
<dbReference type="AlphaFoldDB" id="A0A8S1ED96"/>
<feature type="transmembrane region" description="Helical" evidence="2">
    <location>
        <begin position="104"/>
        <end position="125"/>
    </location>
</feature>
<comment type="subcellular location">
    <subcellularLocation>
        <location evidence="1">Membrane</location>
        <topology evidence="1">Multi-pass membrane protein</topology>
    </subcellularLocation>
</comment>
<feature type="transmembrane region" description="Helical" evidence="2">
    <location>
        <begin position="196"/>
        <end position="214"/>
    </location>
</feature>
<feature type="transmembrane region" description="Helical" evidence="2">
    <location>
        <begin position="234"/>
        <end position="254"/>
    </location>
</feature>
<feature type="transmembrane region" description="Helical" evidence="2">
    <location>
        <begin position="16"/>
        <end position="36"/>
    </location>
</feature>
<dbReference type="Gene3D" id="1.20.1250.20">
    <property type="entry name" value="MFS general substrate transporter like domains"/>
    <property type="match status" value="2"/>
</dbReference>
<organism evidence="4 5">
    <name type="scientific">Caenorhabditis bovis</name>
    <dbReference type="NCBI Taxonomy" id="2654633"/>
    <lineage>
        <taxon>Eukaryota</taxon>
        <taxon>Metazoa</taxon>
        <taxon>Ecdysozoa</taxon>
        <taxon>Nematoda</taxon>
        <taxon>Chromadorea</taxon>
        <taxon>Rhabditida</taxon>
        <taxon>Rhabditina</taxon>
        <taxon>Rhabditomorpha</taxon>
        <taxon>Rhabditoidea</taxon>
        <taxon>Rhabditidae</taxon>
        <taxon>Peloderinae</taxon>
        <taxon>Caenorhabditis</taxon>
    </lineage>
</organism>
<dbReference type="OrthoDB" id="2985014at2759"/>
<accession>A0A8S1ED96</accession>
<dbReference type="Proteomes" id="UP000494206">
    <property type="component" value="Unassembled WGS sequence"/>
</dbReference>
<feature type="transmembrane region" description="Helical" evidence="2">
    <location>
        <begin position="43"/>
        <end position="63"/>
    </location>
</feature>
<feature type="transmembrane region" description="Helical" evidence="2">
    <location>
        <begin position="137"/>
        <end position="156"/>
    </location>
</feature>
<protein>
    <recommendedName>
        <fullName evidence="3">Major facilitator superfamily (MFS) profile domain-containing protein</fullName>
    </recommendedName>
</protein>
<evidence type="ECO:0000313" key="5">
    <source>
        <dbReference type="Proteomes" id="UP000494206"/>
    </source>
</evidence>
<dbReference type="SUPFAM" id="SSF103473">
    <property type="entry name" value="MFS general substrate transporter"/>
    <property type="match status" value="1"/>
</dbReference>
<dbReference type="PROSITE" id="PS50850">
    <property type="entry name" value="MFS"/>
    <property type="match status" value="1"/>
</dbReference>
<dbReference type="Pfam" id="PF07690">
    <property type="entry name" value="MFS_1"/>
    <property type="match status" value="1"/>
</dbReference>
<dbReference type="PANTHER" id="PTHR45757:SF11">
    <property type="entry name" value="MAJOR FACILITATOR SUPERFAMILY (MFS) PROFILE DOMAIN-CONTAINING PROTEIN"/>
    <property type="match status" value="1"/>
</dbReference>
<gene>
    <name evidence="4" type="ORF">CBOVIS_LOCUS928</name>
</gene>
<keyword evidence="2" id="KW-0812">Transmembrane</keyword>
<keyword evidence="5" id="KW-1185">Reference proteome</keyword>
<evidence type="ECO:0000313" key="4">
    <source>
        <dbReference type="EMBL" id="CAB3397534.1"/>
    </source>
</evidence>
<feature type="transmembrane region" description="Helical" evidence="2">
    <location>
        <begin position="266"/>
        <end position="286"/>
    </location>
</feature>
<dbReference type="InterPro" id="IPR036259">
    <property type="entry name" value="MFS_trans_sf"/>
</dbReference>
<name>A0A8S1ED96_9PELO</name>
<dbReference type="GO" id="GO:0022857">
    <property type="term" value="F:transmembrane transporter activity"/>
    <property type="evidence" value="ECO:0007669"/>
    <property type="project" value="InterPro"/>
</dbReference>
<dbReference type="PANTHER" id="PTHR45757">
    <property type="entry name" value="PROTEIN CBG23364-RELATED"/>
    <property type="match status" value="1"/>
</dbReference>
<keyword evidence="2" id="KW-0472">Membrane</keyword>
<comment type="caution">
    <text evidence="4">The sequence shown here is derived from an EMBL/GenBank/DDBJ whole genome shotgun (WGS) entry which is preliminary data.</text>
</comment>
<feature type="transmembrane region" description="Helical" evidence="2">
    <location>
        <begin position="324"/>
        <end position="345"/>
    </location>
</feature>